<evidence type="ECO:0000256" key="1">
    <source>
        <dbReference type="SAM" id="Phobius"/>
    </source>
</evidence>
<evidence type="ECO:0000313" key="4">
    <source>
        <dbReference type="Proteomes" id="UP000681290"/>
    </source>
</evidence>
<dbReference type="EMBL" id="BOSM01000004">
    <property type="protein sequence ID" value="GIP58922.1"/>
    <property type="molecule type" value="Genomic_DNA"/>
</dbReference>
<keyword evidence="1" id="KW-1133">Transmembrane helix</keyword>
<organism evidence="3 4">
    <name type="scientific">Paenibacillus woosongensis</name>
    <dbReference type="NCBI Taxonomy" id="307580"/>
    <lineage>
        <taxon>Bacteria</taxon>
        <taxon>Bacillati</taxon>
        <taxon>Bacillota</taxon>
        <taxon>Bacilli</taxon>
        <taxon>Bacillales</taxon>
        <taxon>Paenibacillaceae</taxon>
        <taxon>Paenibacillus</taxon>
    </lineage>
</organism>
<dbReference type="Proteomes" id="UP000681290">
    <property type="component" value="Unassembled WGS sequence"/>
</dbReference>
<feature type="transmembrane region" description="Helical" evidence="1">
    <location>
        <begin position="165"/>
        <end position="191"/>
    </location>
</feature>
<keyword evidence="4" id="KW-1185">Reference proteome</keyword>
<feature type="transmembrane region" description="Helical" evidence="1">
    <location>
        <begin position="78"/>
        <end position="97"/>
    </location>
</feature>
<dbReference type="RefSeq" id="WP_213591485.1">
    <property type="nucleotide sequence ID" value="NZ_BOSM01000004.1"/>
</dbReference>
<dbReference type="InterPro" id="IPR052776">
    <property type="entry name" value="Chloro_ReproSupport/MetalTrans"/>
</dbReference>
<feature type="domain" description="Urease accessory protein UreH-like transmembrane" evidence="2">
    <location>
        <begin position="43"/>
        <end position="216"/>
    </location>
</feature>
<dbReference type="InterPro" id="IPR039447">
    <property type="entry name" value="UreH-like_TM_dom"/>
</dbReference>
<evidence type="ECO:0000259" key="2">
    <source>
        <dbReference type="Pfam" id="PF13386"/>
    </source>
</evidence>
<name>A0ABQ4MSF6_9BACL</name>
<keyword evidence="1" id="KW-0472">Membrane</keyword>
<keyword evidence="1" id="KW-0812">Transmembrane</keyword>
<evidence type="ECO:0000313" key="3">
    <source>
        <dbReference type="EMBL" id="GIP58922.1"/>
    </source>
</evidence>
<gene>
    <name evidence="3" type="ORF">J15TS10_27360</name>
</gene>
<feature type="transmembrane region" description="Helical" evidence="1">
    <location>
        <begin position="211"/>
        <end position="232"/>
    </location>
</feature>
<protein>
    <submittedName>
        <fullName evidence="3">Hydantoin utilization protein A</fullName>
    </submittedName>
</protein>
<feature type="transmembrane region" description="Helical" evidence="1">
    <location>
        <begin position="44"/>
        <end position="66"/>
    </location>
</feature>
<dbReference type="Pfam" id="PF13386">
    <property type="entry name" value="DsbD_2"/>
    <property type="match status" value="1"/>
</dbReference>
<comment type="caution">
    <text evidence="3">The sequence shown here is derived from an EMBL/GenBank/DDBJ whole genome shotgun (WGS) entry which is preliminary data.</text>
</comment>
<dbReference type="PANTHER" id="PTHR33876:SF4">
    <property type="entry name" value="CHLOROPLAST PROTEIN FOR GROWTH AND FERTILITY 2"/>
    <property type="match status" value="1"/>
</dbReference>
<feature type="transmembrane region" description="Helical" evidence="1">
    <location>
        <begin position="131"/>
        <end position="153"/>
    </location>
</feature>
<sequence>MEIGLLSILGIGFILGIKHAIEPDHIIAVSTIASHTKKLWRTSLVGIFWGIGHTATLLAVGLILILTKSTLPDKWAGLLEFIVGGMLVYLGVVNWISAGKNKAELVEHQHGGERHKHFLRKGDPAHHQTSYLKSMIIGLVHGLAGSAAMVLLTMTTVHTVWNGTLYILFFGLGTIAGMLIFTTILGIPFVLSANNRSLKMTLTRITGAVSMLFGLYYMYSLGVTDGLFRMWLG</sequence>
<accession>A0ABQ4MSF6</accession>
<proteinExistence type="predicted"/>
<reference evidence="3 4" key="1">
    <citation type="submission" date="2021-03" db="EMBL/GenBank/DDBJ databases">
        <title>Antimicrobial resistance genes in bacteria isolated from Japanese honey, and their potential for conferring macrolide and lincosamide resistance in the American foulbrood pathogen Paenibacillus larvae.</title>
        <authorList>
            <person name="Okamoto M."/>
            <person name="Kumagai M."/>
            <person name="Kanamori H."/>
            <person name="Takamatsu D."/>
        </authorList>
    </citation>
    <scope>NUCLEOTIDE SEQUENCE [LARGE SCALE GENOMIC DNA]</scope>
    <source>
        <strain evidence="3 4">J15TS10</strain>
    </source>
</reference>
<dbReference type="PANTHER" id="PTHR33876">
    <property type="entry name" value="UNNAMED PRODUCT"/>
    <property type="match status" value="1"/>
</dbReference>